<gene>
    <name evidence="1" type="ORF">HanXRQr2_Chr09g0401711</name>
</gene>
<organism evidence="1 2">
    <name type="scientific">Helianthus annuus</name>
    <name type="common">Common sunflower</name>
    <dbReference type="NCBI Taxonomy" id="4232"/>
    <lineage>
        <taxon>Eukaryota</taxon>
        <taxon>Viridiplantae</taxon>
        <taxon>Streptophyta</taxon>
        <taxon>Embryophyta</taxon>
        <taxon>Tracheophyta</taxon>
        <taxon>Spermatophyta</taxon>
        <taxon>Magnoliopsida</taxon>
        <taxon>eudicotyledons</taxon>
        <taxon>Gunneridae</taxon>
        <taxon>Pentapetalae</taxon>
        <taxon>asterids</taxon>
        <taxon>campanulids</taxon>
        <taxon>Asterales</taxon>
        <taxon>Asteraceae</taxon>
        <taxon>Asteroideae</taxon>
        <taxon>Heliantheae alliance</taxon>
        <taxon>Heliantheae</taxon>
        <taxon>Helianthus</taxon>
    </lineage>
</organism>
<accession>A0A9K3I8W7</accession>
<reference evidence="1" key="1">
    <citation type="journal article" date="2017" name="Nature">
        <title>The sunflower genome provides insights into oil metabolism, flowering and Asterid evolution.</title>
        <authorList>
            <person name="Badouin H."/>
            <person name="Gouzy J."/>
            <person name="Grassa C.J."/>
            <person name="Murat F."/>
            <person name="Staton S.E."/>
            <person name="Cottret L."/>
            <person name="Lelandais-Briere C."/>
            <person name="Owens G.L."/>
            <person name="Carrere S."/>
            <person name="Mayjonade B."/>
            <person name="Legrand L."/>
            <person name="Gill N."/>
            <person name="Kane N.C."/>
            <person name="Bowers J.E."/>
            <person name="Hubner S."/>
            <person name="Bellec A."/>
            <person name="Berard A."/>
            <person name="Berges H."/>
            <person name="Blanchet N."/>
            <person name="Boniface M.C."/>
            <person name="Brunel D."/>
            <person name="Catrice O."/>
            <person name="Chaidir N."/>
            <person name="Claudel C."/>
            <person name="Donnadieu C."/>
            <person name="Faraut T."/>
            <person name="Fievet G."/>
            <person name="Helmstetter N."/>
            <person name="King M."/>
            <person name="Knapp S.J."/>
            <person name="Lai Z."/>
            <person name="Le Paslier M.C."/>
            <person name="Lippi Y."/>
            <person name="Lorenzon L."/>
            <person name="Mandel J.R."/>
            <person name="Marage G."/>
            <person name="Marchand G."/>
            <person name="Marquand E."/>
            <person name="Bret-Mestries E."/>
            <person name="Morien E."/>
            <person name="Nambeesan S."/>
            <person name="Nguyen T."/>
            <person name="Pegot-Espagnet P."/>
            <person name="Pouilly N."/>
            <person name="Raftis F."/>
            <person name="Sallet E."/>
            <person name="Schiex T."/>
            <person name="Thomas J."/>
            <person name="Vandecasteele C."/>
            <person name="Vares D."/>
            <person name="Vear F."/>
            <person name="Vautrin S."/>
            <person name="Crespi M."/>
            <person name="Mangin B."/>
            <person name="Burke J.M."/>
            <person name="Salse J."/>
            <person name="Munos S."/>
            <person name="Vincourt P."/>
            <person name="Rieseberg L.H."/>
            <person name="Langlade N.B."/>
        </authorList>
    </citation>
    <scope>NUCLEOTIDE SEQUENCE</scope>
    <source>
        <tissue evidence="1">Leaves</tissue>
    </source>
</reference>
<keyword evidence="2" id="KW-1185">Reference proteome</keyword>
<evidence type="ECO:0000313" key="1">
    <source>
        <dbReference type="EMBL" id="KAF5792055.1"/>
    </source>
</evidence>
<dbReference type="Proteomes" id="UP000215914">
    <property type="component" value="Unassembled WGS sequence"/>
</dbReference>
<dbReference type="Gramene" id="mRNA:HanXRQr2_Chr09g0401711">
    <property type="protein sequence ID" value="CDS:HanXRQr2_Chr09g0401711.1"/>
    <property type="gene ID" value="HanXRQr2_Chr09g0401711"/>
</dbReference>
<proteinExistence type="predicted"/>
<reference evidence="1" key="2">
    <citation type="submission" date="2020-06" db="EMBL/GenBank/DDBJ databases">
        <title>Helianthus annuus Genome sequencing and assembly Release 2.</title>
        <authorList>
            <person name="Gouzy J."/>
            <person name="Langlade N."/>
            <person name="Munos S."/>
        </authorList>
    </citation>
    <scope>NUCLEOTIDE SEQUENCE</scope>
    <source>
        <tissue evidence="1">Leaves</tissue>
    </source>
</reference>
<evidence type="ECO:0000313" key="2">
    <source>
        <dbReference type="Proteomes" id="UP000215914"/>
    </source>
</evidence>
<name>A0A9K3I8W7_HELAN</name>
<dbReference type="EMBL" id="MNCJ02000324">
    <property type="protein sequence ID" value="KAF5792055.1"/>
    <property type="molecule type" value="Genomic_DNA"/>
</dbReference>
<protein>
    <submittedName>
        <fullName evidence="1">Uncharacterized protein</fullName>
    </submittedName>
</protein>
<comment type="caution">
    <text evidence="1">The sequence shown here is derived from an EMBL/GenBank/DDBJ whole genome shotgun (WGS) entry which is preliminary data.</text>
</comment>
<sequence>MSSKRHSIYATFLCNLRGTAHFNSCLQLASFSPLPTPTLMIERETQASEGNQRLHRRS</sequence>
<dbReference type="AlphaFoldDB" id="A0A9K3I8W7"/>